<accession>A0A0F3MJ58</accession>
<dbReference type="Proteomes" id="UP000033616">
    <property type="component" value="Unassembled WGS sequence"/>
</dbReference>
<gene>
    <name evidence="1" type="ORF">OCHUTO_0806</name>
</gene>
<dbReference type="AlphaFoldDB" id="A0A0F3MJ58"/>
<reference evidence="1 2" key="1">
    <citation type="submission" date="2015-02" db="EMBL/GenBank/DDBJ databases">
        <title>Genome Sequencing of Rickettsiales.</title>
        <authorList>
            <person name="Daugherty S.C."/>
            <person name="Su Q."/>
            <person name="Abolude K."/>
            <person name="Beier-Sexton M."/>
            <person name="Carlyon J.A."/>
            <person name="Carter R."/>
            <person name="Day N.P."/>
            <person name="Dumler S.J."/>
            <person name="Dyachenko V."/>
            <person name="Godinez A."/>
            <person name="Kurtti T.J."/>
            <person name="Lichay M."/>
            <person name="Mullins K.E."/>
            <person name="Ott S."/>
            <person name="Pappas-Brown V."/>
            <person name="Paris D.H."/>
            <person name="Patel P."/>
            <person name="Richards A.L."/>
            <person name="Sadzewicz L."/>
            <person name="Sears K."/>
            <person name="Seidman D."/>
            <person name="Sengamalay N."/>
            <person name="Stenos J."/>
            <person name="Tallon L.J."/>
            <person name="Vincent G."/>
            <person name="Fraser C.M."/>
            <person name="Munderloh U."/>
            <person name="Dunning-Hotopp J.C."/>
        </authorList>
    </citation>
    <scope>NUCLEOTIDE SEQUENCE [LARGE SCALE GENOMIC DNA]</scope>
    <source>
        <strain evidence="1 2">Fuller</strain>
    </source>
</reference>
<dbReference type="PATRIC" id="fig|1359168.3.peg.533"/>
<dbReference type="EMBL" id="LANP01000021">
    <property type="protein sequence ID" value="KJV55517.1"/>
    <property type="molecule type" value="Genomic_DNA"/>
</dbReference>
<evidence type="ECO:0000313" key="2">
    <source>
        <dbReference type="Proteomes" id="UP000033616"/>
    </source>
</evidence>
<evidence type="ECO:0000313" key="1">
    <source>
        <dbReference type="EMBL" id="KJV55517.1"/>
    </source>
</evidence>
<organism evidence="1 2">
    <name type="scientific">Orientia chuto str. Dubai</name>
    <dbReference type="NCBI Taxonomy" id="1359168"/>
    <lineage>
        <taxon>Bacteria</taxon>
        <taxon>Pseudomonadati</taxon>
        <taxon>Pseudomonadota</taxon>
        <taxon>Alphaproteobacteria</taxon>
        <taxon>Rickettsiales</taxon>
        <taxon>Rickettsiaceae</taxon>
        <taxon>Rickettsieae</taxon>
        <taxon>Orientia</taxon>
    </lineage>
</organism>
<proteinExistence type="predicted"/>
<comment type="caution">
    <text evidence="1">The sequence shown here is derived from an EMBL/GenBank/DDBJ whole genome shotgun (WGS) entry which is preliminary data.</text>
</comment>
<keyword evidence="2" id="KW-1185">Reference proteome</keyword>
<name>A0A0F3MJ58_9RICK</name>
<dbReference type="RefSeq" id="WP_232296980.1">
    <property type="nucleotide sequence ID" value="NZ_LANP01000021.1"/>
</dbReference>
<sequence length="45" mass="5210">MPAVKFTIVELRKIEIPSEGRVIYRDECEKGLILLVLYGESKIFI</sequence>
<protein>
    <submittedName>
        <fullName evidence="1">Uncharacterized protein</fullName>
    </submittedName>
</protein>